<evidence type="ECO:0000313" key="6">
    <source>
        <dbReference type="Proteomes" id="UP000002027"/>
    </source>
</evidence>
<dbReference type="GO" id="GO:0016301">
    <property type="term" value="F:kinase activity"/>
    <property type="evidence" value="ECO:0007669"/>
    <property type="project" value="UniProtKB-KW"/>
</dbReference>
<dbReference type="InterPro" id="IPR029056">
    <property type="entry name" value="Ribokinase-like"/>
</dbReference>
<reference evidence="6" key="1">
    <citation type="submission" date="2009-11" db="EMBL/GenBank/DDBJ databases">
        <title>The complete chromosome 2 of Sphaerobacter thermophilus DSM 20745.</title>
        <authorList>
            <person name="Lucas S."/>
            <person name="Copeland A."/>
            <person name="Lapidus A."/>
            <person name="Glavina del Rio T."/>
            <person name="Dalin E."/>
            <person name="Tice H."/>
            <person name="Bruce D."/>
            <person name="Goodwin L."/>
            <person name="Pitluck S."/>
            <person name="Kyrpides N."/>
            <person name="Mavromatis K."/>
            <person name="Ivanova N."/>
            <person name="Mikhailova N."/>
            <person name="LaButti K.M."/>
            <person name="Clum A."/>
            <person name="Sun H.I."/>
            <person name="Brettin T."/>
            <person name="Detter J.C."/>
            <person name="Han C."/>
            <person name="Larimer F."/>
            <person name="Land M."/>
            <person name="Hauser L."/>
            <person name="Markowitz V."/>
            <person name="Cheng J.F."/>
            <person name="Hugenholtz P."/>
            <person name="Woyke T."/>
            <person name="Wu D."/>
            <person name="Steenblock K."/>
            <person name="Schneider S."/>
            <person name="Pukall R."/>
            <person name="Goeker M."/>
            <person name="Klenk H.P."/>
            <person name="Eisen J.A."/>
        </authorList>
    </citation>
    <scope>NUCLEOTIDE SEQUENCE [LARGE SCALE GENOMIC DNA]</scope>
    <source>
        <strain evidence="6">ATCC 49802 / DSM 20745 / S 6022</strain>
    </source>
</reference>
<dbReference type="RefSeq" id="WP_012873674.1">
    <property type="nucleotide sequence ID" value="NC_013524.1"/>
</dbReference>
<dbReference type="InterPro" id="IPR052700">
    <property type="entry name" value="Carb_kinase_PfkB-like"/>
</dbReference>
<dbReference type="Proteomes" id="UP000002027">
    <property type="component" value="Chromosome 2"/>
</dbReference>
<dbReference type="CDD" id="cd01166">
    <property type="entry name" value="KdgK"/>
    <property type="match status" value="1"/>
</dbReference>
<keyword evidence="3" id="KW-0418">Kinase</keyword>
<sequence length="322" mass="33669">MAGYDVVTFGETMIRFSTAPGERLETATTVEIGIGGAESNVAVALARLGRRVAWASVLPRNPFGARIAGELRRHGVDTTHIHWVDQGRAGVYYLDTGAAPRPTQVLYDRAGSAIAVCNPEDIDPALATRGRLLHLTGITPALSPSCAEITRRLLTAGTAAGIPVSIDVNYRSRLWTPKAAAETLAPLCSEATILFCGRNDAGTLWGLSGSDEEVARGLAERFDPAVTVLTAGADGALALTRDGTIYREPAVPVDVIDRVGAGDAFAAGFLHGYLDGDVALGLRLGVRLAALKMTVRGDLAVLSDDDIAACLADAGSSHTIVR</sequence>
<evidence type="ECO:0000313" key="5">
    <source>
        <dbReference type="EMBL" id="ACZ40639.1"/>
    </source>
</evidence>
<dbReference type="eggNOG" id="COG0524">
    <property type="taxonomic scope" value="Bacteria"/>
</dbReference>
<dbReference type="SUPFAM" id="SSF53613">
    <property type="entry name" value="Ribokinase-like"/>
    <property type="match status" value="1"/>
</dbReference>
<evidence type="ECO:0000256" key="1">
    <source>
        <dbReference type="ARBA" id="ARBA00010688"/>
    </source>
</evidence>
<evidence type="ECO:0000259" key="4">
    <source>
        <dbReference type="Pfam" id="PF00294"/>
    </source>
</evidence>
<proteinExistence type="inferred from homology"/>
<gene>
    <name evidence="5" type="ordered locus">Sthe_3239</name>
</gene>
<dbReference type="Gene3D" id="3.40.1190.20">
    <property type="match status" value="1"/>
</dbReference>
<accession>D1C9Z6</accession>
<evidence type="ECO:0000256" key="2">
    <source>
        <dbReference type="ARBA" id="ARBA00022679"/>
    </source>
</evidence>
<dbReference type="PANTHER" id="PTHR43320:SF2">
    <property type="entry name" value="2-DEHYDRO-3-DEOXYGLUCONOKINASE_2-DEHYDRO-3-DEOXYGALACTONOKINASE"/>
    <property type="match status" value="1"/>
</dbReference>
<dbReference type="AlphaFoldDB" id="D1C9Z6"/>
<dbReference type="HOGENOM" id="CLU_027634_6_0_0"/>
<dbReference type="InterPro" id="IPR011611">
    <property type="entry name" value="PfkB_dom"/>
</dbReference>
<keyword evidence="2" id="KW-0808">Transferase</keyword>
<comment type="similarity">
    <text evidence="1">Belongs to the carbohydrate kinase PfkB family.</text>
</comment>
<dbReference type="FunCoup" id="D1C9Z6">
    <property type="interactions" value="76"/>
</dbReference>
<organism evidence="5 6">
    <name type="scientific">Sphaerobacter thermophilus (strain ATCC 49802 / DSM 20745 / KCCM 41009 / NCIMB 13125 / S 6022)</name>
    <dbReference type="NCBI Taxonomy" id="479434"/>
    <lineage>
        <taxon>Bacteria</taxon>
        <taxon>Pseudomonadati</taxon>
        <taxon>Thermomicrobiota</taxon>
        <taxon>Thermomicrobia</taxon>
        <taxon>Sphaerobacterales</taxon>
        <taxon>Sphaerobacterineae</taxon>
        <taxon>Sphaerobacteraceae</taxon>
        <taxon>Sphaerobacter</taxon>
    </lineage>
</organism>
<name>D1C9Z6_SPHTD</name>
<dbReference type="Pfam" id="PF00294">
    <property type="entry name" value="PfkB"/>
    <property type="match status" value="1"/>
</dbReference>
<dbReference type="EMBL" id="CP001824">
    <property type="protein sequence ID" value="ACZ40639.1"/>
    <property type="molecule type" value="Genomic_DNA"/>
</dbReference>
<dbReference type="InParanoid" id="D1C9Z6"/>
<keyword evidence="6" id="KW-1185">Reference proteome</keyword>
<dbReference type="STRING" id="479434.Sthe_3239"/>
<dbReference type="KEGG" id="sti:Sthe_3239"/>
<reference evidence="5 6" key="2">
    <citation type="journal article" date="2010" name="Stand. Genomic Sci.">
        <title>Complete genome sequence of Desulfohalobium retbaense type strain (HR(100)).</title>
        <authorList>
            <person name="Spring S."/>
            <person name="Nolan M."/>
            <person name="Lapidus A."/>
            <person name="Glavina Del Rio T."/>
            <person name="Copeland A."/>
            <person name="Tice H."/>
            <person name="Cheng J.F."/>
            <person name="Lucas S."/>
            <person name="Land M."/>
            <person name="Chen F."/>
            <person name="Bruce D."/>
            <person name="Goodwin L."/>
            <person name="Pitluck S."/>
            <person name="Ivanova N."/>
            <person name="Mavromatis K."/>
            <person name="Mikhailova N."/>
            <person name="Pati A."/>
            <person name="Chen A."/>
            <person name="Palaniappan K."/>
            <person name="Hauser L."/>
            <person name="Chang Y.J."/>
            <person name="Jeffries C.D."/>
            <person name="Munk C."/>
            <person name="Kiss H."/>
            <person name="Chain P."/>
            <person name="Han C."/>
            <person name="Brettin T."/>
            <person name="Detter J.C."/>
            <person name="Schuler E."/>
            <person name="Goker M."/>
            <person name="Rohde M."/>
            <person name="Bristow J."/>
            <person name="Eisen J.A."/>
            <person name="Markowitz V."/>
            <person name="Hugenholtz P."/>
            <person name="Kyrpides N.C."/>
            <person name="Klenk H.P."/>
        </authorList>
    </citation>
    <scope>NUCLEOTIDE SEQUENCE [LARGE SCALE GENOMIC DNA]</scope>
    <source>
        <strain evidence="6">ATCC 49802 / DSM 20745 / S 6022</strain>
    </source>
</reference>
<dbReference type="OrthoDB" id="9813569at2"/>
<evidence type="ECO:0000256" key="3">
    <source>
        <dbReference type="ARBA" id="ARBA00022777"/>
    </source>
</evidence>
<feature type="domain" description="Carbohydrate kinase PfkB" evidence="4">
    <location>
        <begin position="5"/>
        <end position="298"/>
    </location>
</feature>
<dbReference type="PANTHER" id="PTHR43320">
    <property type="entry name" value="SUGAR KINASE"/>
    <property type="match status" value="1"/>
</dbReference>
<protein>
    <submittedName>
        <fullName evidence="5">PfkB domain protein</fullName>
    </submittedName>
</protein>